<dbReference type="InterPro" id="IPR013022">
    <property type="entry name" value="Xyl_isomerase-like_TIM-brl"/>
</dbReference>
<dbReference type="EC" id="5.3.1.22" evidence="5"/>
<dbReference type="EMBL" id="SJPY01000004">
    <property type="protein sequence ID" value="TWU41471.1"/>
    <property type="molecule type" value="Genomic_DNA"/>
</dbReference>
<dbReference type="AlphaFoldDB" id="A0A5C6E1D3"/>
<dbReference type="PANTHER" id="PTHR43489">
    <property type="entry name" value="ISOMERASE"/>
    <property type="match status" value="1"/>
</dbReference>
<keyword evidence="5" id="KW-0670">Pyruvate</keyword>
<dbReference type="Gene3D" id="3.20.20.150">
    <property type="entry name" value="Divalent-metal-dependent TIM barrel enzymes"/>
    <property type="match status" value="1"/>
</dbReference>
<organism evidence="5 6">
    <name type="scientific">Novipirellula aureliae</name>
    <dbReference type="NCBI Taxonomy" id="2527966"/>
    <lineage>
        <taxon>Bacteria</taxon>
        <taxon>Pseudomonadati</taxon>
        <taxon>Planctomycetota</taxon>
        <taxon>Planctomycetia</taxon>
        <taxon>Pirellulales</taxon>
        <taxon>Pirellulaceae</taxon>
        <taxon>Novipirellula</taxon>
    </lineage>
</organism>
<feature type="active site" description="Proton donor/acceptor" evidence="3">
    <location>
        <position position="158"/>
    </location>
</feature>
<dbReference type="InterPro" id="IPR050417">
    <property type="entry name" value="Sugar_Epim/Isomerase"/>
</dbReference>
<reference evidence="5 6" key="1">
    <citation type="submission" date="2019-02" db="EMBL/GenBank/DDBJ databases">
        <title>Deep-cultivation of Planctomycetes and their phenomic and genomic characterization uncovers novel biology.</title>
        <authorList>
            <person name="Wiegand S."/>
            <person name="Jogler M."/>
            <person name="Boedeker C."/>
            <person name="Pinto D."/>
            <person name="Vollmers J."/>
            <person name="Rivas-Marin E."/>
            <person name="Kohn T."/>
            <person name="Peeters S.H."/>
            <person name="Heuer A."/>
            <person name="Rast P."/>
            <person name="Oberbeckmann S."/>
            <person name="Bunk B."/>
            <person name="Jeske O."/>
            <person name="Meyerdierks A."/>
            <person name="Storesund J.E."/>
            <person name="Kallscheuer N."/>
            <person name="Luecker S."/>
            <person name="Lage O.M."/>
            <person name="Pohl T."/>
            <person name="Merkel B.J."/>
            <person name="Hornburger P."/>
            <person name="Mueller R.-W."/>
            <person name="Bruemmer F."/>
            <person name="Labrenz M."/>
            <person name="Spormann A.M."/>
            <person name="Op Den Camp H."/>
            <person name="Overmann J."/>
            <person name="Amann R."/>
            <person name="Jetten M.S.M."/>
            <person name="Mascher T."/>
            <person name="Medema M.H."/>
            <person name="Devos D.P."/>
            <person name="Kaster A.-K."/>
            <person name="Ovreas L."/>
            <person name="Rohde M."/>
            <person name="Galperin M.Y."/>
            <person name="Jogler C."/>
        </authorList>
    </citation>
    <scope>NUCLEOTIDE SEQUENCE [LARGE SCALE GENOMIC DNA]</scope>
    <source>
        <strain evidence="5 6">Q31b</strain>
    </source>
</reference>
<keyword evidence="1 2" id="KW-0413">Isomerase</keyword>
<proteinExistence type="inferred from homology"/>
<evidence type="ECO:0000259" key="4">
    <source>
        <dbReference type="Pfam" id="PF01261"/>
    </source>
</evidence>
<comment type="caution">
    <text evidence="5">The sequence shown here is derived from an EMBL/GenBank/DDBJ whole genome shotgun (WGS) entry which is preliminary data.</text>
</comment>
<dbReference type="GO" id="GO:0008903">
    <property type="term" value="F:hydroxypyruvate isomerase activity"/>
    <property type="evidence" value="ECO:0007669"/>
    <property type="project" value="UniProtKB-EC"/>
</dbReference>
<evidence type="ECO:0000313" key="5">
    <source>
        <dbReference type="EMBL" id="TWU41471.1"/>
    </source>
</evidence>
<gene>
    <name evidence="5" type="primary">hyi</name>
    <name evidence="5" type="ORF">Q31b_29200</name>
</gene>
<evidence type="ECO:0000256" key="2">
    <source>
        <dbReference type="PIRNR" id="PIRNR006241"/>
    </source>
</evidence>
<name>A0A5C6E1D3_9BACT</name>
<dbReference type="Pfam" id="PF01261">
    <property type="entry name" value="AP_endonuc_2"/>
    <property type="match status" value="1"/>
</dbReference>
<dbReference type="Proteomes" id="UP000315471">
    <property type="component" value="Unassembled WGS sequence"/>
</dbReference>
<dbReference type="SUPFAM" id="SSF51658">
    <property type="entry name" value="Xylose isomerase-like"/>
    <property type="match status" value="1"/>
</dbReference>
<evidence type="ECO:0000313" key="6">
    <source>
        <dbReference type="Proteomes" id="UP000315471"/>
    </source>
</evidence>
<dbReference type="InterPro" id="IPR026040">
    <property type="entry name" value="HyI-like"/>
</dbReference>
<protein>
    <submittedName>
        <fullName evidence="5">Hydroxypyruvate isomerase</fullName>
        <ecNumber evidence="5">5.3.1.22</ecNumber>
    </submittedName>
</protein>
<accession>A0A5C6E1D3</accession>
<evidence type="ECO:0000256" key="1">
    <source>
        <dbReference type="ARBA" id="ARBA00023235"/>
    </source>
</evidence>
<dbReference type="InterPro" id="IPR036237">
    <property type="entry name" value="Xyl_isomerase-like_sf"/>
</dbReference>
<dbReference type="PIRSF" id="PIRSF006241">
    <property type="entry name" value="HyI"/>
    <property type="match status" value="1"/>
</dbReference>
<dbReference type="PANTHER" id="PTHR43489:SF3">
    <property type="entry name" value="XYLOSE ISOMERASE DOMAIN PROTEIN TIM BARREL"/>
    <property type="match status" value="1"/>
</dbReference>
<evidence type="ECO:0000256" key="3">
    <source>
        <dbReference type="PIRSR" id="PIRSR006241-50"/>
    </source>
</evidence>
<keyword evidence="6" id="KW-1185">Reference proteome</keyword>
<dbReference type="OrthoDB" id="9786584at2"/>
<feature type="domain" description="Xylose isomerase-like TIM barrel" evidence="4">
    <location>
        <begin position="37"/>
        <end position="271"/>
    </location>
</feature>
<comment type="similarity">
    <text evidence="2">Belongs to the hyi family.</text>
</comment>
<feature type="active site" description="Proton donor/acceptor" evidence="3">
    <location>
        <position position="263"/>
    </location>
</feature>
<sequence length="283" mass="30879">MSEATAKPVVNGRIKQSMAFWSFNVAGEKWDLQQQCDVAKKLGITSIEVLEPEDFPTLKKNGLVCALTSNGMPGAPFVKGLNNLAYHDEIITRTKAAIDASEIAGFPNVIAFTGYKWRDAEDPSSGEISFEEGAKNCVAGLKTLATHAEKAGVTICLEMLNTRDDTHPMKGHPGYQGDDMDDVADIIKQVGSPQVKLLFDIYHVQVMNGDVIRRIKQYADLIGHVHVAGNPGRCEIDDSQEINFPGCMKALLDIGYDGFVGQEYIPTRDAMEGLTEAVKLCDV</sequence>